<sequence>MSRRVVSILIVVAAVSAAALGYLYLTQGGTGPAAVPIGGPLHLTDQDGKPFDSASLDGKPYAVFFGFTHCPDACPTTLSEIARTEDEIGAPAKDLTTLFVTVDPERDTPAVLKEYISNFGGNTVALSGTPEQIAAAAKAYRVFYKKVPTSDGGYTMDHTAVLYLMGRKGEFRDVIAYSEDHERFVEKIKKLLAE</sequence>
<dbReference type="Proteomes" id="UP001230156">
    <property type="component" value="Unassembled WGS sequence"/>
</dbReference>
<protein>
    <submittedName>
        <fullName evidence="4">SCO family protein</fullName>
    </submittedName>
</protein>
<dbReference type="RefSeq" id="WP_379954455.1">
    <property type="nucleotide sequence ID" value="NZ_JAUYVI010000002.1"/>
</dbReference>
<reference evidence="5" key="1">
    <citation type="submission" date="2023-08" db="EMBL/GenBank/DDBJ databases">
        <title>Rhodospirillaceae gen. nov., a novel taxon isolated from the Yangtze River Yuezi River estuary sludge.</title>
        <authorList>
            <person name="Ruan L."/>
        </authorList>
    </citation>
    <scope>NUCLEOTIDE SEQUENCE [LARGE SCALE GENOMIC DNA]</scope>
    <source>
        <strain evidence="5">R-7</strain>
    </source>
</reference>
<evidence type="ECO:0000256" key="1">
    <source>
        <dbReference type="ARBA" id="ARBA00010996"/>
    </source>
</evidence>
<proteinExistence type="inferred from homology"/>
<dbReference type="InterPro" id="IPR003782">
    <property type="entry name" value="SCO1/SenC"/>
</dbReference>
<dbReference type="SUPFAM" id="SSF52833">
    <property type="entry name" value="Thioredoxin-like"/>
    <property type="match status" value="1"/>
</dbReference>
<keyword evidence="5" id="KW-1185">Reference proteome</keyword>
<dbReference type="PANTHER" id="PTHR12151:SF25">
    <property type="entry name" value="LINALOOL DEHYDRATASE_ISOMERASE DOMAIN-CONTAINING PROTEIN"/>
    <property type="match status" value="1"/>
</dbReference>
<dbReference type="PANTHER" id="PTHR12151">
    <property type="entry name" value="ELECTRON TRANSPORT PROTIN SCO1/SENC FAMILY MEMBER"/>
    <property type="match status" value="1"/>
</dbReference>
<dbReference type="Pfam" id="PF02630">
    <property type="entry name" value="SCO1-SenC"/>
    <property type="match status" value="1"/>
</dbReference>
<dbReference type="InterPro" id="IPR036249">
    <property type="entry name" value="Thioredoxin-like_sf"/>
</dbReference>
<organism evidence="4 5">
    <name type="scientific">Dongia sedimenti</name>
    <dbReference type="NCBI Taxonomy" id="3064282"/>
    <lineage>
        <taxon>Bacteria</taxon>
        <taxon>Pseudomonadati</taxon>
        <taxon>Pseudomonadota</taxon>
        <taxon>Alphaproteobacteria</taxon>
        <taxon>Rhodospirillales</taxon>
        <taxon>Dongiaceae</taxon>
        <taxon>Dongia</taxon>
    </lineage>
</organism>
<evidence type="ECO:0000313" key="4">
    <source>
        <dbReference type="EMBL" id="MDQ7247045.1"/>
    </source>
</evidence>
<keyword evidence="2" id="KW-0186">Copper</keyword>
<dbReference type="PROSITE" id="PS51352">
    <property type="entry name" value="THIOREDOXIN_2"/>
    <property type="match status" value="1"/>
</dbReference>
<dbReference type="Gene3D" id="3.40.30.10">
    <property type="entry name" value="Glutaredoxin"/>
    <property type="match status" value="1"/>
</dbReference>
<dbReference type="InterPro" id="IPR013766">
    <property type="entry name" value="Thioredoxin_domain"/>
</dbReference>
<comment type="similarity">
    <text evidence="1">Belongs to the SCO1/2 family.</text>
</comment>
<feature type="domain" description="Thioredoxin" evidence="3">
    <location>
        <begin position="32"/>
        <end position="193"/>
    </location>
</feature>
<dbReference type="CDD" id="cd02968">
    <property type="entry name" value="SCO"/>
    <property type="match status" value="1"/>
</dbReference>
<evidence type="ECO:0000313" key="5">
    <source>
        <dbReference type="Proteomes" id="UP001230156"/>
    </source>
</evidence>
<name>A0ABU0YH40_9PROT</name>
<evidence type="ECO:0000259" key="3">
    <source>
        <dbReference type="PROSITE" id="PS51352"/>
    </source>
</evidence>
<dbReference type="EMBL" id="JAUYVI010000002">
    <property type="protein sequence ID" value="MDQ7247045.1"/>
    <property type="molecule type" value="Genomic_DNA"/>
</dbReference>
<evidence type="ECO:0000256" key="2">
    <source>
        <dbReference type="ARBA" id="ARBA00023008"/>
    </source>
</evidence>
<accession>A0ABU0YH40</accession>
<gene>
    <name evidence="4" type="ORF">Q8A70_05185</name>
</gene>
<comment type="caution">
    <text evidence="4">The sequence shown here is derived from an EMBL/GenBank/DDBJ whole genome shotgun (WGS) entry which is preliminary data.</text>
</comment>